<evidence type="ECO:0000313" key="1">
    <source>
        <dbReference type="EMBL" id="ACN31004.1"/>
    </source>
</evidence>
<reference evidence="1" key="1">
    <citation type="journal article" date="2009" name="PLoS Genet.">
        <title>Sequencing, mapping, and analysis of 27,455 maize full-length cDNAs.</title>
        <authorList>
            <person name="Soderlund C."/>
            <person name="Descour A."/>
            <person name="Kudrna D."/>
            <person name="Bomhoff M."/>
            <person name="Boyd L."/>
            <person name="Currie J."/>
            <person name="Angelova A."/>
            <person name="Collura K."/>
            <person name="Wissotski M."/>
            <person name="Ashley E."/>
            <person name="Morrow D."/>
            <person name="Fernandes J."/>
            <person name="Walbot V."/>
            <person name="Yu Y."/>
        </authorList>
    </citation>
    <scope>NUCLEOTIDE SEQUENCE</scope>
    <source>
        <strain evidence="1">B73</strain>
    </source>
</reference>
<dbReference type="AlphaFoldDB" id="C0PA09"/>
<proteinExistence type="evidence at transcript level"/>
<organism evidence="1">
    <name type="scientific">Zea mays</name>
    <name type="common">Maize</name>
    <dbReference type="NCBI Taxonomy" id="4577"/>
    <lineage>
        <taxon>Eukaryota</taxon>
        <taxon>Viridiplantae</taxon>
        <taxon>Streptophyta</taxon>
        <taxon>Embryophyta</taxon>
        <taxon>Tracheophyta</taxon>
        <taxon>Spermatophyta</taxon>
        <taxon>Magnoliopsida</taxon>
        <taxon>Liliopsida</taxon>
        <taxon>Poales</taxon>
        <taxon>Poaceae</taxon>
        <taxon>PACMAD clade</taxon>
        <taxon>Panicoideae</taxon>
        <taxon>Andropogonodae</taxon>
        <taxon>Andropogoneae</taxon>
        <taxon>Tripsacinae</taxon>
        <taxon>Zea</taxon>
    </lineage>
</organism>
<protein>
    <submittedName>
        <fullName evidence="1">Uncharacterized protein</fullName>
    </submittedName>
</protein>
<accession>C0PA09</accession>
<sequence>MARIKDDPSLKPILDEIDNGRPSAMVKCCYCCLLLLSMRSVWNMHRTCGEHE</sequence>
<dbReference type="EMBL" id="BT065128">
    <property type="protein sequence ID" value="ACN31004.1"/>
    <property type="molecule type" value="mRNA"/>
</dbReference>
<name>C0PA09_MAIZE</name>